<proteinExistence type="predicted"/>
<dbReference type="Proteomes" id="UP001303473">
    <property type="component" value="Unassembled WGS sequence"/>
</dbReference>
<organism evidence="2 3">
    <name type="scientific">Diplogelasinospora grovesii</name>
    <dbReference type="NCBI Taxonomy" id="303347"/>
    <lineage>
        <taxon>Eukaryota</taxon>
        <taxon>Fungi</taxon>
        <taxon>Dikarya</taxon>
        <taxon>Ascomycota</taxon>
        <taxon>Pezizomycotina</taxon>
        <taxon>Sordariomycetes</taxon>
        <taxon>Sordariomycetidae</taxon>
        <taxon>Sordariales</taxon>
        <taxon>Diplogelasinosporaceae</taxon>
        <taxon>Diplogelasinospora</taxon>
    </lineage>
</organism>
<evidence type="ECO:0000256" key="1">
    <source>
        <dbReference type="SAM" id="MobiDB-lite"/>
    </source>
</evidence>
<evidence type="ECO:0000313" key="2">
    <source>
        <dbReference type="EMBL" id="KAK3940069.1"/>
    </source>
</evidence>
<protein>
    <submittedName>
        <fullName evidence="2">Uncharacterized protein</fullName>
    </submittedName>
</protein>
<comment type="caution">
    <text evidence="2">The sequence shown here is derived from an EMBL/GenBank/DDBJ whole genome shotgun (WGS) entry which is preliminary data.</text>
</comment>
<dbReference type="PROSITE" id="PS51257">
    <property type="entry name" value="PROKAR_LIPOPROTEIN"/>
    <property type="match status" value="1"/>
</dbReference>
<dbReference type="AlphaFoldDB" id="A0AAN6S4D2"/>
<name>A0AAN6S4D2_9PEZI</name>
<evidence type="ECO:0000313" key="3">
    <source>
        <dbReference type="Proteomes" id="UP001303473"/>
    </source>
</evidence>
<gene>
    <name evidence="2" type="ORF">QBC46DRAFT_449844</name>
</gene>
<keyword evidence="3" id="KW-1185">Reference proteome</keyword>
<reference evidence="3" key="1">
    <citation type="journal article" date="2023" name="Mol. Phylogenet. Evol.">
        <title>Genome-scale phylogeny and comparative genomics of the fungal order Sordariales.</title>
        <authorList>
            <person name="Hensen N."/>
            <person name="Bonometti L."/>
            <person name="Westerberg I."/>
            <person name="Brannstrom I.O."/>
            <person name="Guillou S."/>
            <person name="Cros-Aarteil S."/>
            <person name="Calhoun S."/>
            <person name="Haridas S."/>
            <person name="Kuo A."/>
            <person name="Mondo S."/>
            <person name="Pangilinan J."/>
            <person name="Riley R."/>
            <person name="LaButti K."/>
            <person name="Andreopoulos B."/>
            <person name="Lipzen A."/>
            <person name="Chen C."/>
            <person name="Yan M."/>
            <person name="Daum C."/>
            <person name="Ng V."/>
            <person name="Clum A."/>
            <person name="Steindorff A."/>
            <person name="Ohm R.A."/>
            <person name="Martin F."/>
            <person name="Silar P."/>
            <person name="Natvig D.O."/>
            <person name="Lalanne C."/>
            <person name="Gautier V."/>
            <person name="Ament-Velasquez S.L."/>
            <person name="Kruys A."/>
            <person name="Hutchinson M.I."/>
            <person name="Powell A.J."/>
            <person name="Barry K."/>
            <person name="Miller A.N."/>
            <person name="Grigoriev I.V."/>
            <person name="Debuchy R."/>
            <person name="Gladieux P."/>
            <person name="Hiltunen Thoren M."/>
            <person name="Johannesson H."/>
        </authorList>
    </citation>
    <scope>NUCLEOTIDE SEQUENCE [LARGE SCALE GENOMIC DNA]</scope>
    <source>
        <strain evidence="3">CBS 340.73</strain>
    </source>
</reference>
<feature type="region of interest" description="Disordered" evidence="1">
    <location>
        <begin position="100"/>
        <end position="138"/>
    </location>
</feature>
<dbReference type="EMBL" id="MU853801">
    <property type="protein sequence ID" value="KAK3940069.1"/>
    <property type="molecule type" value="Genomic_DNA"/>
</dbReference>
<accession>A0AAN6S4D2</accession>
<sequence>MPCPVRFPVSSEKVSCLHACLAAVGCGKCAFPKCENALQIVGWIMVETKQWRAKLQIPGCTTTTTTAARGEWNIGFWLINLARCSARVCPMVQVRFPCVAKSSQREQEPALPQSSSDSTHERLPIASSCNPPDWLTAA</sequence>